<dbReference type="RefSeq" id="WP_135373468.1">
    <property type="nucleotide sequence ID" value="NZ_RKLY01000021.1"/>
</dbReference>
<dbReference type="AlphaFoldDB" id="A0A4Z0JIB4"/>
<keyword evidence="1" id="KW-0472">Membrane</keyword>
<proteinExistence type="predicted"/>
<dbReference type="GO" id="GO:0000270">
    <property type="term" value="P:peptidoglycan metabolic process"/>
    <property type="evidence" value="ECO:0007669"/>
    <property type="project" value="TreeGrafter"/>
</dbReference>
<keyword evidence="1" id="KW-0812">Transmembrane</keyword>
<name>A0A4Z0JIB4_9LACO</name>
<dbReference type="GO" id="GO:0005886">
    <property type="term" value="C:plasma membrane"/>
    <property type="evidence" value="ECO:0007669"/>
    <property type="project" value="TreeGrafter"/>
</dbReference>
<feature type="transmembrane region" description="Helical" evidence="1">
    <location>
        <begin position="27"/>
        <end position="45"/>
    </location>
</feature>
<organism evidence="3 4">
    <name type="scientific">Companilactobacillus suantsaicola</name>
    <dbReference type="NCBI Taxonomy" id="2487723"/>
    <lineage>
        <taxon>Bacteria</taxon>
        <taxon>Bacillati</taxon>
        <taxon>Bacillota</taxon>
        <taxon>Bacilli</taxon>
        <taxon>Lactobacillales</taxon>
        <taxon>Lactobacillaceae</taxon>
        <taxon>Companilactobacillus</taxon>
    </lineage>
</organism>
<evidence type="ECO:0000313" key="4">
    <source>
        <dbReference type="Proteomes" id="UP000298021"/>
    </source>
</evidence>
<evidence type="ECO:0000259" key="2">
    <source>
        <dbReference type="Pfam" id="PF02698"/>
    </source>
</evidence>
<dbReference type="InterPro" id="IPR051599">
    <property type="entry name" value="Cell_Envelope_Assoc"/>
</dbReference>
<evidence type="ECO:0000256" key="1">
    <source>
        <dbReference type="SAM" id="Phobius"/>
    </source>
</evidence>
<evidence type="ECO:0000313" key="3">
    <source>
        <dbReference type="EMBL" id="TGD22576.1"/>
    </source>
</evidence>
<feature type="transmembrane region" description="Helical" evidence="1">
    <location>
        <begin position="57"/>
        <end position="78"/>
    </location>
</feature>
<feature type="domain" description="DUF218" evidence="2">
    <location>
        <begin position="93"/>
        <end position="239"/>
    </location>
</feature>
<comment type="caution">
    <text evidence="3">The sequence shown here is derived from an EMBL/GenBank/DDBJ whole genome shotgun (WGS) entry which is preliminary data.</text>
</comment>
<accession>A0A4Z0JIB4</accession>
<protein>
    <submittedName>
        <fullName evidence="3">YdcF family protein</fullName>
    </submittedName>
</protein>
<dbReference type="Gene3D" id="3.40.50.620">
    <property type="entry name" value="HUPs"/>
    <property type="match status" value="1"/>
</dbReference>
<sequence>MNLILMIAVTVIEVVIVYKIRYAYSRMPLFAIVLTAITIGVFYVIAKLSMGKYLRAYTFNLATVDLILLVIMLCYMYQMKHDLKNLPAANQPDFLIVLGNKCLSSHVPPILSERLDKAIELYQSFETKPVIIVSGGKSMNYSEKTEAEMMREYLLDRGIPDEKIVQETESINTVQNLEYSAIIVHRLWQKASHPKAIVVTSDFHIPRAKWHAQKLGLKVQFSTARTVQMLRWPAMFREFTAIVWYHRYSLITLLGMDFVFSVSMCM</sequence>
<gene>
    <name evidence="3" type="ORF">EGT49_08660</name>
</gene>
<dbReference type="EMBL" id="RKLY01000021">
    <property type="protein sequence ID" value="TGD22576.1"/>
    <property type="molecule type" value="Genomic_DNA"/>
</dbReference>
<keyword evidence="4" id="KW-1185">Reference proteome</keyword>
<dbReference type="InterPro" id="IPR003848">
    <property type="entry name" value="DUF218"/>
</dbReference>
<dbReference type="Proteomes" id="UP000298021">
    <property type="component" value="Unassembled WGS sequence"/>
</dbReference>
<dbReference type="Pfam" id="PF02698">
    <property type="entry name" value="DUF218"/>
    <property type="match status" value="1"/>
</dbReference>
<keyword evidence="1" id="KW-1133">Transmembrane helix</keyword>
<dbReference type="PANTHER" id="PTHR30336:SF4">
    <property type="entry name" value="ENVELOPE BIOGENESIS FACTOR ELYC"/>
    <property type="match status" value="1"/>
</dbReference>
<dbReference type="CDD" id="cd06259">
    <property type="entry name" value="YdcF-like"/>
    <property type="match status" value="1"/>
</dbReference>
<dbReference type="GO" id="GO:0043164">
    <property type="term" value="P:Gram-negative-bacterium-type cell wall biogenesis"/>
    <property type="evidence" value="ECO:0007669"/>
    <property type="project" value="TreeGrafter"/>
</dbReference>
<reference evidence="3 4" key="1">
    <citation type="submission" date="2018-10" db="EMBL/GenBank/DDBJ databases">
        <title>Lactobacillus sp. R7 and Lactobacillus sp. R19 isolated from fermented mustard green product of Taiwan.</title>
        <authorList>
            <person name="Lin S.-T."/>
        </authorList>
    </citation>
    <scope>NUCLEOTIDE SEQUENCE [LARGE SCALE GENOMIC DNA]</scope>
    <source>
        <strain evidence="3 4">BCRC 81127</strain>
    </source>
</reference>
<dbReference type="OrthoDB" id="9782395at2"/>
<dbReference type="InterPro" id="IPR014729">
    <property type="entry name" value="Rossmann-like_a/b/a_fold"/>
</dbReference>
<dbReference type="PANTHER" id="PTHR30336">
    <property type="entry name" value="INNER MEMBRANE PROTEIN, PROBABLE PERMEASE"/>
    <property type="match status" value="1"/>
</dbReference>